<feature type="domain" description="CDC20/Fizzy WD40" evidence="6">
    <location>
        <begin position="218"/>
        <end position="535"/>
    </location>
</feature>
<dbReference type="InterPro" id="IPR001680">
    <property type="entry name" value="WD40_rpt"/>
</dbReference>
<gene>
    <name evidence="7" type="primary">CDC20B</name>
</gene>
<dbReference type="GO" id="GO:0031145">
    <property type="term" value="P:anaphase-promoting complex-dependent catabolic process"/>
    <property type="evidence" value="ECO:0007669"/>
    <property type="project" value="TreeGrafter"/>
</dbReference>
<keyword evidence="3" id="KW-0677">Repeat</keyword>
<dbReference type="PANTHER" id="PTHR19918:SF4">
    <property type="entry name" value="CELL DIVISION CYCLE PROTEIN 20 HOMOLOG B"/>
    <property type="match status" value="1"/>
</dbReference>
<dbReference type="Ensembl" id="ENSGMOT00000067977.1">
    <property type="protein sequence ID" value="ENSGMOP00000048158.1"/>
    <property type="gene ID" value="ENSGMOG00000026554.1"/>
</dbReference>
<feature type="repeat" description="WD" evidence="4">
    <location>
        <begin position="284"/>
        <end position="312"/>
    </location>
</feature>
<dbReference type="GO" id="GO:1905786">
    <property type="term" value="P:positive regulation of anaphase-promoting complex-dependent catabolic process"/>
    <property type="evidence" value="ECO:0007669"/>
    <property type="project" value="TreeGrafter"/>
</dbReference>
<dbReference type="InterPro" id="IPR036322">
    <property type="entry name" value="WD40_repeat_dom_sf"/>
</dbReference>
<feature type="repeat" description="WD" evidence="4">
    <location>
        <begin position="503"/>
        <end position="537"/>
    </location>
</feature>
<dbReference type="GO" id="GO:0005680">
    <property type="term" value="C:anaphase-promoting complex"/>
    <property type="evidence" value="ECO:0007669"/>
    <property type="project" value="TreeGrafter"/>
</dbReference>
<dbReference type="InterPro" id="IPR056150">
    <property type="entry name" value="WD40_CDC20-Fz"/>
</dbReference>
<reference evidence="7" key="2">
    <citation type="submission" date="2025-09" db="UniProtKB">
        <authorList>
            <consortium name="Ensembl"/>
        </authorList>
    </citation>
    <scope>IDENTIFICATION</scope>
</reference>
<dbReference type="InterPro" id="IPR033010">
    <property type="entry name" value="Cdc20/Fizzy"/>
</dbReference>
<evidence type="ECO:0000259" key="6">
    <source>
        <dbReference type="Pfam" id="PF24807"/>
    </source>
</evidence>
<accession>A0A8C5BLV3</accession>
<dbReference type="AlphaFoldDB" id="A0A8C5BLV3"/>
<dbReference type="InterPro" id="IPR015943">
    <property type="entry name" value="WD40/YVTN_repeat-like_dom_sf"/>
</dbReference>
<evidence type="ECO:0000256" key="5">
    <source>
        <dbReference type="SAM" id="MobiDB-lite"/>
    </source>
</evidence>
<dbReference type="PANTHER" id="PTHR19918">
    <property type="entry name" value="CELL DIVISION CYCLE 20 CDC20 FIZZY -RELATED"/>
    <property type="match status" value="1"/>
</dbReference>
<feature type="region of interest" description="Disordered" evidence="5">
    <location>
        <begin position="112"/>
        <end position="163"/>
    </location>
</feature>
<evidence type="ECO:0000256" key="1">
    <source>
        <dbReference type="ARBA" id="ARBA00006445"/>
    </source>
</evidence>
<feature type="repeat" description="WD" evidence="4">
    <location>
        <begin position="359"/>
        <end position="391"/>
    </location>
</feature>
<dbReference type="Pfam" id="PF24807">
    <property type="entry name" value="WD40_CDC20-Fz"/>
    <property type="match status" value="1"/>
</dbReference>
<name>A0A8C5BLV3_GADMO</name>
<dbReference type="OMA" id="VLGHICH"/>
<dbReference type="GO" id="GO:0010997">
    <property type="term" value="F:anaphase-promoting complex binding"/>
    <property type="evidence" value="ECO:0007669"/>
    <property type="project" value="InterPro"/>
</dbReference>
<reference evidence="7" key="1">
    <citation type="submission" date="2025-08" db="UniProtKB">
        <authorList>
            <consortium name="Ensembl"/>
        </authorList>
    </citation>
    <scope>IDENTIFICATION</scope>
</reference>
<dbReference type="PROSITE" id="PS50082">
    <property type="entry name" value="WD_REPEATS_2"/>
    <property type="match status" value="3"/>
</dbReference>
<dbReference type="GeneTree" id="ENSGT00950000183104"/>
<dbReference type="Proteomes" id="UP000694546">
    <property type="component" value="Chromosome 11"/>
</dbReference>
<evidence type="ECO:0000256" key="2">
    <source>
        <dbReference type="ARBA" id="ARBA00022574"/>
    </source>
</evidence>
<evidence type="ECO:0000313" key="7">
    <source>
        <dbReference type="Ensembl" id="ENSGMOP00000048158.1"/>
    </source>
</evidence>
<organism evidence="7 8">
    <name type="scientific">Gadus morhua</name>
    <name type="common">Atlantic cod</name>
    <dbReference type="NCBI Taxonomy" id="8049"/>
    <lineage>
        <taxon>Eukaryota</taxon>
        <taxon>Metazoa</taxon>
        <taxon>Chordata</taxon>
        <taxon>Craniata</taxon>
        <taxon>Vertebrata</taxon>
        <taxon>Euteleostomi</taxon>
        <taxon>Actinopterygii</taxon>
        <taxon>Neopterygii</taxon>
        <taxon>Teleostei</taxon>
        <taxon>Neoteleostei</taxon>
        <taxon>Acanthomorphata</taxon>
        <taxon>Zeiogadaria</taxon>
        <taxon>Gadariae</taxon>
        <taxon>Gadiformes</taxon>
        <taxon>Gadoidei</taxon>
        <taxon>Gadidae</taxon>
        <taxon>Gadus</taxon>
    </lineage>
</organism>
<keyword evidence="8" id="KW-1185">Reference proteome</keyword>
<evidence type="ECO:0000313" key="8">
    <source>
        <dbReference type="Proteomes" id="UP000694546"/>
    </source>
</evidence>
<dbReference type="GO" id="GO:1990757">
    <property type="term" value="F:ubiquitin ligase activator activity"/>
    <property type="evidence" value="ECO:0007669"/>
    <property type="project" value="TreeGrafter"/>
</dbReference>
<dbReference type="Gene3D" id="2.130.10.10">
    <property type="entry name" value="YVTN repeat-like/Quinoprotein amine dehydrogenase"/>
    <property type="match status" value="1"/>
</dbReference>
<dbReference type="SMART" id="SM00320">
    <property type="entry name" value="WD40"/>
    <property type="match status" value="5"/>
</dbReference>
<evidence type="ECO:0000256" key="3">
    <source>
        <dbReference type="ARBA" id="ARBA00022737"/>
    </source>
</evidence>
<feature type="compositionally biased region" description="Polar residues" evidence="5">
    <location>
        <begin position="122"/>
        <end position="133"/>
    </location>
</feature>
<feature type="region of interest" description="Disordered" evidence="5">
    <location>
        <begin position="260"/>
        <end position="281"/>
    </location>
</feature>
<keyword evidence="2 4" id="KW-0853">WD repeat</keyword>
<sequence length="537" mass="58406">MGILPSTTLYSDFWVGTKDLLKSPFSCWDGKKKINLRMLLGEFVEKRKHCPLELSAQKINNPPSNHACYKRFRRRICRGHGSDGAPLASTPLATGRCCSPCYEFDTVRQRLAMDSPPRDSTTETTQDVTNKSLQGAEVEVEADLKSRTDKPPIPPPVFSIRSRPETSNATRKGWLWAVAEEGNTNTDGWNQNGGTPLQPFAVLSRESLEPQSKAAMKLAAPSLLNDYYSNLLASSCTGLIALALGSDVYLWNSETQSLEGHVHPAQGPAPHSLPGRAGRPRQPVSSLCWSADGRLLSIGTRQGLIKLWDVETKITLGCLRPHLSGVGALSWKQNLLSSGSVLGRIHHHDPRVPTALVGAADQQGGVCSLQWSPGEDRLASGSKDGRLSVWDGDVAAAAASQTAKPLRPPLVTMKQPSAVKAMGWCPWQRHVIATGGGWRDGELRIWDTQSASCVNSYATNSQICSLLWAEEKRSLVCGHGLPHHNISCWAADNPTSLNRSHQLKGHTDRVLHLAMSPASASRLFSAGADERVHVWSL</sequence>
<comment type="similarity">
    <text evidence="1">Belongs to the WD repeat CDC20/Fizzy family.</text>
</comment>
<evidence type="ECO:0000256" key="4">
    <source>
        <dbReference type="PROSITE-ProRule" id="PRU00221"/>
    </source>
</evidence>
<dbReference type="PROSITE" id="PS50294">
    <property type="entry name" value="WD_REPEATS_REGION"/>
    <property type="match status" value="2"/>
</dbReference>
<dbReference type="SUPFAM" id="SSF50978">
    <property type="entry name" value="WD40 repeat-like"/>
    <property type="match status" value="1"/>
</dbReference>
<proteinExistence type="inferred from homology"/>
<protein>
    <submittedName>
        <fullName evidence="7">Cell division cycle 20B</fullName>
    </submittedName>
</protein>